<protein>
    <submittedName>
        <fullName evidence="1">Uncharacterized protein</fullName>
    </submittedName>
</protein>
<gene>
    <name evidence="1" type="ORF">QAD02_006132</name>
</gene>
<evidence type="ECO:0000313" key="1">
    <source>
        <dbReference type="EMBL" id="KAJ8664470.1"/>
    </source>
</evidence>
<keyword evidence="2" id="KW-1185">Reference proteome</keyword>
<proteinExistence type="predicted"/>
<dbReference type="EMBL" id="CM056744">
    <property type="protein sequence ID" value="KAJ8664470.1"/>
    <property type="molecule type" value="Genomic_DNA"/>
</dbReference>
<dbReference type="Proteomes" id="UP001239111">
    <property type="component" value="Chromosome 4"/>
</dbReference>
<sequence>MLCNIVRVCVILVVCLSFTKSEPLSGKHVKRVAQHDLDFVASIAYQSTSGSHRKDNHICSGTLISPRHILTHERCLLNKIREHLAIYVGSPDIKSASPYHACKWISYSSWYSENTNRFVNIGGSHIAIITICMNVVPAIAVPAPISPLTYDELEGSGVTVAGWGLLKDGSKSSYLKKATVKLLTQNTCNEFHHFETQERDRYLCTRSSPYVIVKPGDAGGPILDTKKRVIGVTSGSFWHGRSNDPEDAINIHVNISYYRTFIQETTGLVF</sequence>
<evidence type="ECO:0000313" key="2">
    <source>
        <dbReference type="Proteomes" id="UP001239111"/>
    </source>
</evidence>
<reference evidence="1" key="1">
    <citation type="submission" date="2023-04" db="EMBL/GenBank/DDBJ databases">
        <title>A chromosome-level genome assembly of the parasitoid wasp Eretmocerus hayati.</title>
        <authorList>
            <person name="Zhong Y."/>
            <person name="Liu S."/>
            <person name="Liu Y."/>
        </authorList>
    </citation>
    <scope>NUCLEOTIDE SEQUENCE</scope>
    <source>
        <strain evidence="1">ZJU_SS_LIU_2023</strain>
    </source>
</reference>
<organism evidence="1 2">
    <name type="scientific">Eretmocerus hayati</name>
    <dbReference type="NCBI Taxonomy" id="131215"/>
    <lineage>
        <taxon>Eukaryota</taxon>
        <taxon>Metazoa</taxon>
        <taxon>Ecdysozoa</taxon>
        <taxon>Arthropoda</taxon>
        <taxon>Hexapoda</taxon>
        <taxon>Insecta</taxon>
        <taxon>Pterygota</taxon>
        <taxon>Neoptera</taxon>
        <taxon>Endopterygota</taxon>
        <taxon>Hymenoptera</taxon>
        <taxon>Apocrita</taxon>
        <taxon>Proctotrupomorpha</taxon>
        <taxon>Chalcidoidea</taxon>
        <taxon>Aphelinidae</taxon>
        <taxon>Aphelininae</taxon>
        <taxon>Eretmocerus</taxon>
    </lineage>
</organism>
<comment type="caution">
    <text evidence="1">The sequence shown here is derived from an EMBL/GenBank/DDBJ whole genome shotgun (WGS) entry which is preliminary data.</text>
</comment>
<name>A0ACC2N456_9HYME</name>
<accession>A0ACC2N456</accession>